<protein>
    <recommendedName>
        <fullName evidence="3">F-box domain-containing protein</fullName>
    </recommendedName>
</protein>
<dbReference type="Gene3D" id="3.80.10.10">
    <property type="entry name" value="Ribonuclease Inhibitor"/>
    <property type="match status" value="1"/>
</dbReference>
<evidence type="ECO:0008006" key="3">
    <source>
        <dbReference type="Google" id="ProtNLM"/>
    </source>
</evidence>
<name>A0A067TAJ7_GALM3</name>
<dbReference type="InterPro" id="IPR032675">
    <property type="entry name" value="LRR_dom_sf"/>
</dbReference>
<accession>A0A067TAJ7</accession>
<dbReference type="HOGENOM" id="CLU_023633_0_0_1"/>
<evidence type="ECO:0000313" key="2">
    <source>
        <dbReference type="Proteomes" id="UP000027222"/>
    </source>
</evidence>
<dbReference type="AlphaFoldDB" id="A0A067TAJ7"/>
<sequence>MKSRLYRHNSTLKITNRFSLSIHWSQLPPIHNVGLTSPVPHLLSSNAPPSETEKSLIQHAIDTVSAQNDEILAISKTLGTSKLEPTTSRRLEAGLEFVHAHKGVLSPLRLLPLEILAEIISLYSESFLLQSHPHIVTHATTGVTYPWVPSQVSRLWRSAALSLHHLWAQLVVDTCLWKTKQPSKSFLGLFATLVDRSHDAPLCLYFCTPRNVDVEDLRPIIDVLVSHSERWTTVYLVSTYPVLAAFQGVKGRLSSLSRLYLSFSGDEQSTKTPIDMFETAPQLRSMYLGSSYFTGEVLLPWSQFLVFLDGGELSNGFAREKIIPSSQSLIDLHLSRFPMDDIQKSWSNSKLDDLLSLEISFNNLEEEEPHDITVDNFLGSLTTPSIRNIRITNYPGNLIPPLTLLIHRSLQCTALQTLSLSTYYLGESEAGELSSLFQLTPSLEKLSIYLPHIVDLSQLIFTPDSPPLLPNLEQLYLFVYDSVNGCEQVLSQIASSRCEVQDNPLDSEASSPKKPCRLRHMRLVFPGTVLCHTGHELLESYDSAAEEPTQTLLERVSLLKDWAPLANSLPSIFAYFWTPSPKLGLKIKRAFQVSQFFSLIENVRVNSVQELYLSDIHHLMYHIYNLSSSDLPGGNVYHIRKRAKALLDKWAPFLCSDIRNRQWAFQGAHSIVYIPKDDAIRTSPDVLTNMVYGDVFYPQKYSVSWYDLQVMLQFLD</sequence>
<gene>
    <name evidence="1" type="ORF">GALMADRAFT_136765</name>
</gene>
<reference evidence="2" key="1">
    <citation type="journal article" date="2014" name="Proc. Natl. Acad. Sci. U.S.A.">
        <title>Extensive sampling of basidiomycete genomes demonstrates inadequacy of the white-rot/brown-rot paradigm for wood decay fungi.</title>
        <authorList>
            <person name="Riley R."/>
            <person name="Salamov A.A."/>
            <person name="Brown D.W."/>
            <person name="Nagy L.G."/>
            <person name="Floudas D."/>
            <person name="Held B.W."/>
            <person name="Levasseur A."/>
            <person name="Lombard V."/>
            <person name="Morin E."/>
            <person name="Otillar R."/>
            <person name="Lindquist E.A."/>
            <person name="Sun H."/>
            <person name="LaButti K.M."/>
            <person name="Schmutz J."/>
            <person name="Jabbour D."/>
            <person name="Luo H."/>
            <person name="Baker S.E."/>
            <person name="Pisabarro A.G."/>
            <person name="Walton J.D."/>
            <person name="Blanchette R.A."/>
            <person name="Henrissat B."/>
            <person name="Martin F."/>
            <person name="Cullen D."/>
            <person name="Hibbett D.S."/>
            <person name="Grigoriev I.V."/>
        </authorList>
    </citation>
    <scope>NUCLEOTIDE SEQUENCE [LARGE SCALE GENOMIC DNA]</scope>
    <source>
        <strain evidence="2">CBS 339.88</strain>
    </source>
</reference>
<keyword evidence="2" id="KW-1185">Reference proteome</keyword>
<proteinExistence type="predicted"/>
<organism evidence="1 2">
    <name type="scientific">Galerina marginata (strain CBS 339.88)</name>
    <dbReference type="NCBI Taxonomy" id="685588"/>
    <lineage>
        <taxon>Eukaryota</taxon>
        <taxon>Fungi</taxon>
        <taxon>Dikarya</taxon>
        <taxon>Basidiomycota</taxon>
        <taxon>Agaricomycotina</taxon>
        <taxon>Agaricomycetes</taxon>
        <taxon>Agaricomycetidae</taxon>
        <taxon>Agaricales</taxon>
        <taxon>Agaricineae</taxon>
        <taxon>Strophariaceae</taxon>
        <taxon>Galerina</taxon>
    </lineage>
</organism>
<dbReference type="Proteomes" id="UP000027222">
    <property type="component" value="Unassembled WGS sequence"/>
</dbReference>
<evidence type="ECO:0000313" key="1">
    <source>
        <dbReference type="EMBL" id="KDR80245.1"/>
    </source>
</evidence>
<dbReference type="OrthoDB" id="3365698at2759"/>
<dbReference type="EMBL" id="KL142372">
    <property type="protein sequence ID" value="KDR80245.1"/>
    <property type="molecule type" value="Genomic_DNA"/>
</dbReference>
<dbReference type="STRING" id="685588.A0A067TAJ7"/>
<dbReference type="SUPFAM" id="SSF52047">
    <property type="entry name" value="RNI-like"/>
    <property type="match status" value="1"/>
</dbReference>